<dbReference type="Proteomes" id="UP000265520">
    <property type="component" value="Unassembled WGS sequence"/>
</dbReference>
<feature type="non-terminal residue" evidence="1">
    <location>
        <position position="1"/>
    </location>
</feature>
<protein>
    <submittedName>
        <fullName evidence="1">Uncharacterized protein</fullName>
    </submittedName>
</protein>
<comment type="caution">
    <text evidence="1">The sequence shown here is derived from an EMBL/GenBank/DDBJ whole genome shotgun (WGS) entry which is preliminary data.</text>
</comment>
<keyword evidence="2" id="KW-1185">Reference proteome</keyword>
<reference evidence="1 2" key="1">
    <citation type="journal article" date="2018" name="Front. Plant Sci.">
        <title>Red Clover (Trifolium pratense) and Zigzag Clover (T. medium) - A Picture of Genomic Similarities and Differences.</title>
        <authorList>
            <person name="Dluhosova J."/>
            <person name="Istvanek J."/>
            <person name="Nedelnik J."/>
            <person name="Repkova J."/>
        </authorList>
    </citation>
    <scope>NUCLEOTIDE SEQUENCE [LARGE SCALE GENOMIC DNA]</scope>
    <source>
        <strain evidence="2">cv. 10/8</strain>
        <tissue evidence="1">Leaf</tissue>
    </source>
</reference>
<evidence type="ECO:0000313" key="2">
    <source>
        <dbReference type="Proteomes" id="UP000265520"/>
    </source>
</evidence>
<proteinExistence type="predicted"/>
<dbReference type="EMBL" id="LXQA010839023">
    <property type="protein sequence ID" value="MCI73472.1"/>
    <property type="molecule type" value="Genomic_DNA"/>
</dbReference>
<organism evidence="1 2">
    <name type="scientific">Trifolium medium</name>
    <dbReference type="NCBI Taxonomy" id="97028"/>
    <lineage>
        <taxon>Eukaryota</taxon>
        <taxon>Viridiplantae</taxon>
        <taxon>Streptophyta</taxon>
        <taxon>Embryophyta</taxon>
        <taxon>Tracheophyta</taxon>
        <taxon>Spermatophyta</taxon>
        <taxon>Magnoliopsida</taxon>
        <taxon>eudicotyledons</taxon>
        <taxon>Gunneridae</taxon>
        <taxon>Pentapetalae</taxon>
        <taxon>rosids</taxon>
        <taxon>fabids</taxon>
        <taxon>Fabales</taxon>
        <taxon>Fabaceae</taxon>
        <taxon>Papilionoideae</taxon>
        <taxon>50 kb inversion clade</taxon>
        <taxon>NPAAA clade</taxon>
        <taxon>Hologalegina</taxon>
        <taxon>IRL clade</taxon>
        <taxon>Trifolieae</taxon>
        <taxon>Trifolium</taxon>
    </lineage>
</organism>
<sequence length="55" mass="6234">SDIYDTLSDVGIRVEGVEEAVGRFTWEEVYSAECITVWSTSVVSQEEGWEHAIMH</sequence>
<evidence type="ECO:0000313" key="1">
    <source>
        <dbReference type="EMBL" id="MCI73472.1"/>
    </source>
</evidence>
<dbReference type="AlphaFoldDB" id="A0A392UJ28"/>
<name>A0A392UJ28_9FABA</name>
<accession>A0A392UJ28</accession>